<evidence type="ECO:0000256" key="2">
    <source>
        <dbReference type="SAM" id="Phobius"/>
    </source>
</evidence>
<evidence type="ECO:0000256" key="1">
    <source>
        <dbReference type="SAM" id="MobiDB-lite"/>
    </source>
</evidence>
<evidence type="ECO:0000313" key="4">
    <source>
        <dbReference type="Proteomes" id="UP000322245"/>
    </source>
</evidence>
<keyword evidence="2" id="KW-0812">Transmembrane</keyword>
<feature type="transmembrane region" description="Helical" evidence="2">
    <location>
        <begin position="48"/>
        <end position="71"/>
    </location>
</feature>
<sequence length="85" mass="9749">MDDVTTDQPVTIDPLASSSPGHSDLKKRDVVRAFAHIDNFWRRFDLSLYLVLDLVLFIFFGGNLGVLLYWISSSREGESSMVRKW</sequence>
<proteinExistence type="predicted"/>
<feature type="region of interest" description="Disordered" evidence="1">
    <location>
        <begin position="1"/>
        <end position="24"/>
    </location>
</feature>
<gene>
    <name evidence="3" type="ORF">B9479_006584</name>
</gene>
<keyword evidence="2" id="KW-1133">Transmembrane helix</keyword>
<dbReference type="Proteomes" id="UP000322245">
    <property type="component" value="Unassembled WGS sequence"/>
</dbReference>
<protein>
    <submittedName>
        <fullName evidence="3">Uncharacterized protein</fullName>
    </submittedName>
</protein>
<keyword evidence="4" id="KW-1185">Reference proteome</keyword>
<name>A0A5D3ARS8_9TREE</name>
<evidence type="ECO:0000313" key="3">
    <source>
        <dbReference type="EMBL" id="TYJ52780.1"/>
    </source>
</evidence>
<dbReference type="AlphaFoldDB" id="A0A5D3ARS8"/>
<organism evidence="3 4">
    <name type="scientific">Cryptococcus floricola</name>
    <dbReference type="NCBI Taxonomy" id="2591691"/>
    <lineage>
        <taxon>Eukaryota</taxon>
        <taxon>Fungi</taxon>
        <taxon>Dikarya</taxon>
        <taxon>Basidiomycota</taxon>
        <taxon>Agaricomycotina</taxon>
        <taxon>Tremellomycetes</taxon>
        <taxon>Tremellales</taxon>
        <taxon>Cryptococcaceae</taxon>
        <taxon>Cryptococcus</taxon>
    </lineage>
</organism>
<reference evidence="3 4" key="1">
    <citation type="submission" date="2017-05" db="EMBL/GenBank/DDBJ databases">
        <title>The Genome Sequence of Tsuchiyaea wingfieldii DSM 27421.</title>
        <authorList>
            <person name="Cuomo C."/>
            <person name="Passer A."/>
            <person name="Billmyre B."/>
            <person name="Heitman J."/>
        </authorList>
    </citation>
    <scope>NUCLEOTIDE SEQUENCE [LARGE SCALE GENOMIC DNA]</scope>
    <source>
        <strain evidence="3 4">DSM 27421</strain>
    </source>
</reference>
<accession>A0A5D3ARS8</accession>
<dbReference type="EMBL" id="NIDF01000116">
    <property type="protein sequence ID" value="TYJ52780.1"/>
    <property type="molecule type" value="Genomic_DNA"/>
</dbReference>
<comment type="caution">
    <text evidence="3">The sequence shown here is derived from an EMBL/GenBank/DDBJ whole genome shotgun (WGS) entry which is preliminary data.</text>
</comment>
<keyword evidence="2" id="KW-0472">Membrane</keyword>